<proteinExistence type="predicted"/>
<dbReference type="Pfam" id="PF09375">
    <property type="entry name" value="Peptidase_M75"/>
    <property type="match status" value="1"/>
</dbReference>
<feature type="domain" description="Imelysin-like" evidence="4">
    <location>
        <begin position="30"/>
        <end position="300"/>
    </location>
</feature>
<keyword evidence="6" id="KW-1185">Reference proteome</keyword>
<sequence length="324" mass="34153">MRGLVLTLAVTLAPLAGHAGVEQAVDDHILPAVAAFQADTTALRSAAEADCTQEAVRPAYQSAFDAWMGVAHLQFGPLEETGRGLSIAFWPDARGMVPKAVAGLVAEADPVIDDADAFAQVSVAGRGLFAIEAVLYGESYDADDYACRLAVALSRDLARTGHALAEAWDAYAEILRTAGEPGNAAYMSEAEATRELYTALMTGLEFTKDQRLGRPMGTFERPRPTRAEAWRSGRSQRNVVLSLEALRGLAAELAEAPETDAAFARAIATAEALDDPVFAGVADPAARFRLEALQQEIASIQTATATEIGAALGVSQGFNSQDGD</sequence>
<reference evidence="5 6" key="1">
    <citation type="submission" date="2018-05" db="EMBL/GenBank/DDBJ databases">
        <title>Genomic Encyclopedia of Type Strains, Phase IV (KMG-IV): sequencing the most valuable type-strain genomes for metagenomic binning, comparative biology and taxonomic classification.</title>
        <authorList>
            <person name="Goeker M."/>
        </authorList>
    </citation>
    <scope>NUCLEOTIDE SEQUENCE [LARGE SCALE GENOMIC DNA]</scope>
    <source>
        <strain evidence="5 6">DSM 103371</strain>
    </source>
</reference>
<evidence type="ECO:0000256" key="3">
    <source>
        <dbReference type="SAM" id="SignalP"/>
    </source>
</evidence>
<feature type="signal peptide" evidence="3">
    <location>
        <begin position="1"/>
        <end position="19"/>
    </location>
</feature>
<evidence type="ECO:0000259" key="4">
    <source>
        <dbReference type="Pfam" id="PF09375"/>
    </source>
</evidence>
<protein>
    <recommendedName>
        <fullName evidence="4">Imelysin-like domain-containing protein</fullName>
    </recommendedName>
</protein>
<dbReference type="InterPro" id="IPR018976">
    <property type="entry name" value="Imelysin-like"/>
</dbReference>
<dbReference type="InterPro" id="IPR034984">
    <property type="entry name" value="Imelysin-like_IPPA"/>
</dbReference>
<evidence type="ECO:0000256" key="1">
    <source>
        <dbReference type="ARBA" id="ARBA00004196"/>
    </source>
</evidence>
<dbReference type="Proteomes" id="UP000245390">
    <property type="component" value="Unassembled WGS sequence"/>
</dbReference>
<dbReference type="InterPro" id="IPR038352">
    <property type="entry name" value="Imelysin_sf"/>
</dbReference>
<dbReference type="GO" id="GO:0030313">
    <property type="term" value="C:cell envelope"/>
    <property type="evidence" value="ECO:0007669"/>
    <property type="project" value="UniProtKB-SubCell"/>
</dbReference>
<name>A0A316GEW8_9RHOB</name>
<dbReference type="Gene3D" id="1.20.1420.20">
    <property type="entry name" value="M75 peptidase, HXXE motif"/>
    <property type="match status" value="1"/>
</dbReference>
<evidence type="ECO:0000313" key="5">
    <source>
        <dbReference type="EMBL" id="PWK58765.1"/>
    </source>
</evidence>
<feature type="chain" id="PRO_5016355574" description="Imelysin-like domain-containing protein" evidence="3">
    <location>
        <begin position="20"/>
        <end position="324"/>
    </location>
</feature>
<organism evidence="5 6">
    <name type="scientific">Silicimonas algicola</name>
    <dbReference type="NCBI Taxonomy" id="1826607"/>
    <lineage>
        <taxon>Bacteria</taxon>
        <taxon>Pseudomonadati</taxon>
        <taxon>Pseudomonadota</taxon>
        <taxon>Alphaproteobacteria</taxon>
        <taxon>Rhodobacterales</taxon>
        <taxon>Paracoccaceae</taxon>
    </lineage>
</organism>
<keyword evidence="2 3" id="KW-0732">Signal</keyword>
<evidence type="ECO:0000256" key="2">
    <source>
        <dbReference type="ARBA" id="ARBA00022729"/>
    </source>
</evidence>
<dbReference type="EMBL" id="QGGV01000001">
    <property type="protein sequence ID" value="PWK58765.1"/>
    <property type="molecule type" value="Genomic_DNA"/>
</dbReference>
<gene>
    <name evidence="5" type="ORF">C8D95_101580</name>
</gene>
<comment type="caution">
    <text evidence="5">The sequence shown here is derived from an EMBL/GenBank/DDBJ whole genome shotgun (WGS) entry which is preliminary data.</text>
</comment>
<accession>A0A316GEW8</accession>
<comment type="subcellular location">
    <subcellularLocation>
        <location evidence="1">Cell envelope</location>
    </subcellularLocation>
</comment>
<dbReference type="CDD" id="cd14659">
    <property type="entry name" value="Imelysin-like_IPPA"/>
    <property type="match status" value="1"/>
</dbReference>
<dbReference type="OrthoDB" id="5729110at2"/>
<dbReference type="RefSeq" id="WP_109757615.1">
    <property type="nucleotide sequence ID" value="NZ_CP034588.1"/>
</dbReference>
<dbReference type="KEGG" id="salo:EF888_04335"/>
<dbReference type="AlphaFoldDB" id="A0A316GEW8"/>
<evidence type="ECO:0000313" key="6">
    <source>
        <dbReference type="Proteomes" id="UP000245390"/>
    </source>
</evidence>